<evidence type="ECO:0000256" key="1">
    <source>
        <dbReference type="SAM" id="SignalP"/>
    </source>
</evidence>
<feature type="chain" id="PRO_5036985266" evidence="1">
    <location>
        <begin position="24"/>
        <end position="153"/>
    </location>
</feature>
<name>A0A975ID04_9SPIR</name>
<reference evidence="2" key="2">
    <citation type="journal article" date="2021" name="Microbiol. Resour. Announc.">
        <title>Complete Genome Sequences of Three Human Oral Treponema parvum Isolates.</title>
        <authorList>
            <person name="Zeng H."/>
            <person name="Watt R.M."/>
        </authorList>
    </citation>
    <scope>NUCLEOTIDE SEQUENCE</scope>
    <source>
        <strain evidence="2">ATCC 700773</strain>
    </source>
</reference>
<dbReference type="AlphaFoldDB" id="A0A975ID04"/>
<reference evidence="2" key="1">
    <citation type="submission" date="2020-05" db="EMBL/GenBank/DDBJ databases">
        <authorList>
            <person name="Zeng H."/>
            <person name="Chan Y.K."/>
            <person name="Watt R.M."/>
        </authorList>
    </citation>
    <scope>NUCLEOTIDE SEQUENCE</scope>
    <source>
        <strain evidence="2">ATCC 700773</strain>
    </source>
</reference>
<feature type="signal peptide" evidence="1">
    <location>
        <begin position="1"/>
        <end position="23"/>
    </location>
</feature>
<dbReference type="RefSeq" id="WP_210117253.1">
    <property type="nucleotide sequence ID" value="NZ_CP054257.1"/>
</dbReference>
<keyword evidence="1" id="KW-0732">Signal</keyword>
<dbReference type="EMBL" id="CP054257">
    <property type="protein sequence ID" value="QTQ12541.1"/>
    <property type="molecule type" value="Genomic_DNA"/>
</dbReference>
<sequence>MKRIMLFFTVLFCGAYFTLFAQSAEKMTETISAKEITFAQAAYFAASWRGLINDDASGEDALSQLEKEGIWSVTAAPDDTVDLKRFSALCLKAWNIKGGLLYSLTHSDRYAFRELQARKLLSRTDDPEKKVSGREALRIFMRCSEIAESEGSL</sequence>
<evidence type="ECO:0000313" key="3">
    <source>
        <dbReference type="Proteomes" id="UP000671995"/>
    </source>
</evidence>
<gene>
    <name evidence="2" type="ORF">HRI96_10230</name>
</gene>
<proteinExistence type="predicted"/>
<evidence type="ECO:0000313" key="2">
    <source>
        <dbReference type="EMBL" id="QTQ12541.1"/>
    </source>
</evidence>
<organism evidence="2 3">
    <name type="scientific">Treponema parvum</name>
    <dbReference type="NCBI Taxonomy" id="138851"/>
    <lineage>
        <taxon>Bacteria</taxon>
        <taxon>Pseudomonadati</taxon>
        <taxon>Spirochaetota</taxon>
        <taxon>Spirochaetia</taxon>
        <taxon>Spirochaetales</taxon>
        <taxon>Treponemataceae</taxon>
        <taxon>Treponema</taxon>
    </lineage>
</organism>
<dbReference type="Proteomes" id="UP000671995">
    <property type="component" value="Chromosome"/>
</dbReference>
<protein>
    <submittedName>
        <fullName evidence="2">Uncharacterized protein</fullName>
    </submittedName>
</protein>
<accession>A0A975ID04</accession>